<comment type="caution">
    <text evidence="1">The sequence shown here is derived from an EMBL/GenBank/DDBJ whole genome shotgun (WGS) entry which is preliminary data.</text>
</comment>
<dbReference type="EMBL" id="JABSTQ010009510">
    <property type="protein sequence ID" value="KAG0428554.1"/>
    <property type="molecule type" value="Genomic_DNA"/>
</dbReference>
<sequence>MESPGTAGSSTGKTKAISLNQKRAILDGVRINLKNAVHRRRPPRGRRNCRHGPVEVRAPGALAPVGVQVGAHGRVLGAAPRLLPGQTTPGPGRSCPGQDQGRPALHARYNADSPRWASCEAPARWGFSGREAAAPRKEIGAAALVRSPVLLASTGQHSPPPSGPLCQAPGALDRSGHSRARAGRAHYRSDGETQPR</sequence>
<gene>
    <name evidence="1" type="ORF">HPB47_024477</name>
</gene>
<organism evidence="1 2">
    <name type="scientific">Ixodes persulcatus</name>
    <name type="common">Taiga tick</name>
    <dbReference type="NCBI Taxonomy" id="34615"/>
    <lineage>
        <taxon>Eukaryota</taxon>
        <taxon>Metazoa</taxon>
        <taxon>Ecdysozoa</taxon>
        <taxon>Arthropoda</taxon>
        <taxon>Chelicerata</taxon>
        <taxon>Arachnida</taxon>
        <taxon>Acari</taxon>
        <taxon>Parasitiformes</taxon>
        <taxon>Ixodida</taxon>
        <taxon>Ixodoidea</taxon>
        <taxon>Ixodidae</taxon>
        <taxon>Ixodinae</taxon>
        <taxon>Ixodes</taxon>
    </lineage>
</organism>
<name>A0AC60Q492_IXOPE</name>
<reference evidence="1 2" key="1">
    <citation type="journal article" date="2020" name="Cell">
        <title>Large-Scale Comparative Analyses of Tick Genomes Elucidate Their Genetic Diversity and Vector Capacities.</title>
        <authorList>
            <consortium name="Tick Genome and Microbiome Consortium (TIGMIC)"/>
            <person name="Jia N."/>
            <person name="Wang J."/>
            <person name="Shi W."/>
            <person name="Du L."/>
            <person name="Sun Y."/>
            <person name="Zhan W."/>
            <person name="Jiang J.F."/>
            <person name="Wang Q."/>
            <person name="Zhang B."/>
            <person name="Ji P."/>
            <person name="Bell-Sakyi L."/>
            <person name="Cui X.M."/>
            <person name="Yuan T.T."/>
            <person name="Jiang B.G."/>
            <person name="Yang W.F."/>
            <person name="Lam T.T."/>
            <person name="Chang Q.C."/>
            <person name="Ding S.J."/>
            <person name="Wang X.J."/>
            <person name="Zhu J.G."/>
            <person name="Ruan X.D."/>
            <person name="Zhao L."/>
            <person name="Wei J.T."/>
            <person name="Ye R.Z."/>
            <person name="Que T.C."/>
            <person name="Du C.H."/>
            <person name="Zhou Y.H."/>
            <person name="Cheng J.X."/>
            <person name="Dai P.F."/>
            <person name="Guo W.B."/>
            <person name="Han X.H."/>
            <person name="Huang E.J."/>
            <person name="Li L.F."/>
            <person name="Wei W."/>
            <person name="Gao Y.C."/>
            <person name="Liu J.Z."/>
            <person name="Shao H.Z."/>
            <person name="Wang X."/>
            <person name="Wang C.C."/>
            <person name="Yang T.C."/>
            <person name="Huo Q.B."/>
            <person name="Li W."/>
            <person name="Chen H.Y."/>
            <person name="Chen S.E."/>
            <person name="Zhou L.G."/>
            <person name="Ni X.B."/>
            <person name="Tian J.H."/>
            <person name="Sheng Y."/>
            <person name="Liu T."/>
            <person name="Pan Y.S."/>
            <person name="Xia L.Y."/>
            <person name="Li J."/>
            <person name="Zhao F."/>
            <person name="Cao W.C."/>
        </authorList>
    </citation>
    <scope>NUCLEOTIDE SEQUENCE [LARGE SCALE GENOMIC DNA]</scope>
    <source>
        <strain evidence="1">Iper-2018</strain>
    </source>
</reference>
<evidence type="ECO:0000313" key="2">
    <source>
        <dbReference type="Proteomes" id="UP000805193"/>
    </source>
</evidence>
<proteinExistence type="predicted"/>
<protein>
    <submittedName>
        <fullName evidence="1">Uncharacterized protein</fullName>
    </submittedName>
</protein>
<evidence type="ECO:0000313" key="1">
    <source>
        <dbReference type="EMBL" id="KAG0428554.1"/>
    </source>
</evidence>
<accession>A0AC60Q492</accession>
<dbReference type="Proteomes" id="UP000805193">
    <property type="component" value="Unassembled WGS sequence"/>
</dbReference>
<keyword evidence="2" id="KW-1185">Reference proteome</keyword>